<evidence type="ECO:0000256" key="1">
    <source>
        <dbReference type="ARBA" id="ARBA00004418"/>
    </source>
</evidence>
<evidence type="ECO:0000256" key="3">
    <source>
        <dbReference type="ARBA" id="ARBA00022729"/>
    </source>
</evidence>
<feature type="signal peptide" evidence="4">
    <location>
        <begin position="1"/>
        <end position="26"/>
    </location>
</feature>
<comment type="caution">
    <text evidence="6">The sequence shown here is derived from an EMBL/GenBank/DDBJ whole genome shotgun (WGS) entry which is preliminary data.</text>
</comment>
<dbReference type="RefSeq" id="WP_187782451.1">
    <property type="nucleotide sequence ID" value="NZ_JACTVA010000001.1"/>
</dbReference>
<proteinExistence type="inferred from homology"/>
<dbReference type="Gene3D" id="3.10.105.10">
    <property type="entry name" value="Dipeptide-binding Protein, Domain 3"/>
    <property type="match status" value="1"/>
</dbReference>
<dbReference type="PIRSF" id="PIRSF002741">
    <property type="entry name" value="MppA"/>
    <property type="match status" value="1"/>
</dbReference>
<evidence type="ECO:0000256" key="4">
    <source>
        <dbReference type="SAM" id="SignalP"/>
    </source>
</evidence>
<dbReference type="InterPro" id="IPR000914">
    <property type="entry name" value="SBP_5_dom"/>
</dbReference>
<dbReference type="PANTHER" id="PTHR30290">
    <property type="entry name" value="PERIPLASMIC BINDING COMPONENT OF ABC TRANSPORTER"/>
    <property type="match status" value="1"/>
</dbReference>
<evidence type="ECO:0000313" key="7">
    <source>
        <dbReference type="Proteomes" id="UP000626026"/>
    </source>
</evidence>
<keyword evidence="7" id="KW-1185">Reference proteome</keyword>
<reference evidence="6 7" key="1">
    <citation type="journal article" date="2013" name="Int. J. Syst. Evol. Microbiol.">
        <title>Roseomonas aerophila sp. nov., isolated from air.</title>
        <authorList>
            <person name="Kim S.J."/>
            <person name="Weon H.Y."/>
            <person name="Ahn J.H."/>
            <person name="Hong S.B."/>
            <person name="Seok S.J."/>
            <person name="Whang K.S."/>
            <person name="Kwon S.W."/>
        </authorList>
    </citation>
    <scope>NUCLEOTIDE SEQUENCE [LARGE SCALE GENOMIC DNA]</scope>
    <source>
        <strain evidence="6 7">NBRC 108923</strain>
    </source>
</reference>
<comment type="similarity">
    <text evidence="2">Belongs to the bacterial solute-binding protein 5 family.</text>
</comment>
<dbReference type="InterPro" id="IPR030678">
    <property type="entry name" value="Peptide/Ni-bd"/>
</dbReference>
<accession>A0ABR7RGI4</accession>
<dbReference type="InterPro" id="IPR039424">
    <property type="entry name" value="SBP_5"/>
</dbReference>
<name>A0ABR7RGI4_9PROT</name>
<gene>
    <name evidence="6" type="ORF">IBL26_00375</name>
</gene>
<feature type="chain" id="PRO_5046032362" evidence="4">
    <location>
        <begin position="27"/>
        <end position="529"/>
    </location>
</feature>
<comment type="subcellular location">
    <subcellularLocation>
        <location evidence="1">Periplasm</location>
    </subcellularLocation>
</comment>
<evidence type="ECO:0000256" key="2">
    <source>
        <dbReference type="ARBA" id="ARBA00005695"/>
    </source>
</evidence>
<organism evidence="6 7">
    <name type="scientific">Teichococcus aerophilus</name>
    <dbReference type="NCBI Taxonomy" id="1224513"/>
    <lineage>
        <taxon>Bacteria</taxon>
        <taxon>Pseudomonadati</taxon>
        <taxon>Pseudomonadota</taxon>
        <taxon>Alphaproteobacteria</taxon>
        <taxon>Acetobacterales</taxon>
        <taxon>Roseomonadaceae</taxon>
        <taxon>Roseomonas</taxon>
    </lineage>
</organism>
<dbReference type="EMBL" id="JACTVA010000001">
    <property type="protein sequence ID" value="MBC9205272.1"/>
    <property type="molecule type" value="Genomic_DNA"/>
</dbReference>
<protein>
    <submittedName>
        <fullName evidence="6">ABC transporter substrate-binding protein</fullName>
    </submittedName>
</protein>
<evidence type="ECO:0000259" key="5">
    <source>
        <dbReference type="Pfam" id="PF00496"/>
    </source>
</evidence>
<dbReference type="Proteomes" id="UP000626026">
    <property type="component" value="Unassembled WGS sequence"/>
</dbReference>
<feature type="domain" description="Solute-binding protein family 5" evidence="5">
    <location>
        <begin position="73"/>
        <end position="441"/>
    </location>
</feature>
<dbReference type="PANTHER" id="PTHR30290:SF38">
    <property type="entry name" value="D,D-DIPEPTIDE-BINDING PERIPLASMIC PROTEIN DDPA-RELATED"/>
    <property type="match status" value="1"/>
</dbReference>
<dbReference type="SUPFAM" id="SSF53850">
    <property type="entry name" value="Periplasmic binding protein-like II"/>
    <property type="match status" value="1"/>
</dbReference>
<dbReference type="Gene3D" id="3.40.190.10">
    <property type="entry name" value="Periplasmic binding protein-like II"/>
    <property type="match status" value="1"/>
</dbReference>
<sequence length="529" mass="58043">MKRRDLIGASAALLAAPLAAPRLARAQAAKPLRFVPQADLAVLDPVWTPAYVTRHHAYMVFDTLYGQDEQLRPVPQMLVGHQVAADGLRWTLTLRPGLKWHDGTPVLARDCVASIERWSKRDTYGRTLMAATEELSAPDDKTILFRLKRPFPQLPAALAKTANNMAAMMPERLARTDPFKQVTEMVGSGPYRFLADERVPGARVAYARFDGYVPREEGTPSGTAGPKRASFERVEWLVMPEPSSAVSALQAGEVDWYELPPPDLLPLLKRDRRIAVEVLDKSGYIGCMRMNHLQAPFNNPAIRRAVLSAVTQSDFMQAAAGTDPDLWGEGVGIFCPKTPMATDASLEALTSPRDLAAAKAAILAAGYKGEPVVVLGATDLPILKAAGDVTADLMTRLGFTVDYQPTDWGSVVQRRVSKEAPAKGGWSVLSNFWGGLDQATPATHALLWSNGENASYGWPDSPRIEELRGQWLDAPDVAAQQRIAADIQRQAFQDVPYIPLGQYFYATSYRKDLTGVLPGFPVFWNVRRA</sequence>
<keyword evidence="3 4" id="KW-0732">Signal</keyword>
<dbReference type="CDD" id="cd08502">
    <property type="entry name" value="PBP2_NikA_DppA_OppA_like_16"/>
    <property type="match status" value="1"/>
</dbReference>
<evidence type="ECO:0000313" key="6">
    <source>
        <dbReference type="EMBL" id="MBC9205272.1"/>
    </source>
</evidence>
<dbReference type="Pfam" id="PF00496">
    <property type="entry name" value="SBP_bac_5"/>
    <property type="match status" value="1"/>
</dbReference>